<comment type="caution">
    <text evidence="4">The sequence shown here is derived from an EMBL/GenBank/DDBJ whole genome shotgun (WGS) entry which is preliminary data.</text>
</comment>
<feature type="domain" description="Cas12f1-like TNB" evidence="3">
    <location>
        <begin position="281"/>
        <end position="346"/>
    </location>
</feature>
<accession>A0ABU8YV67</accession>
<name>A0ABU8YV67_9CYAN</name>
<evidence type="ECO:0000256" key="1">
    <source>
        <dbReference type="ARBA" id="ARBA00023125"/>
    </source>
</evidence>
<gene>
    <name evidence="4" type="ORF">WMG39_25805</name>
</gene>
<dbReference type="PANTHER" id="PTHR36172">
    <property type="match status" value="1"/>
</dbReference>
<keyword evidence="5" id="KW-1185">Reference proteome</keyword>
<evidence type="ECO:0000313" key="4">
    <source>
        <dbReference type="EMBL" id="MEK0188230.1"/>
    </source>
</evidence>
<proteinExistence type="predicted"/>
<dbReference type="Proteomes" id="UP001384579">
    <property type="component" value="Unassembled WGS sequence"/>
</dbReference>
<organism evidence="4 5">
    <name type="scientific">Microcoleus anatoxicus PTRS2</name>
    <dbReference type="NCBI Taxonomy" id="2705321"/>
    <lineage>
        <taxon>Bacteria</taxon>
        <taxon>Bacillati</taxon>
        <taxon>Cyanobacteriota</taxon>
        <taxon>Cyanophyceae</taxon>
        <taxon>Oscillatoriophycideae</taxon>
        <taxon>Oscillatoriales</taxon>
        <taxon>Microcoleaceae</taxon>
        <taxon>Microcoleus</taxon>
        <taxon>Microcoleus anatoxicus</taxon>
    </lineage>
</organism>
<reference evidence="4 5" key="1">
    <citation type="journal article" date="2020" name="Harmful Algae">
        <title>Molecular and morphological characterization of a novel dihydroanatoxin-a producing Microcoleus species (cyanobacteria) from the Russian River, California, USA.</title>
        <authorList>
            <person name="Conklin K.Y."/>
            <person name="Stancheva R."/>
            <person name="Otten T.G."/>
            <person name="Fadness R."/>
            <person name="Boyer G.L."/>
            <person name="Read B."/>
            <person name="Zhang X."/>
            <person name="Sheath R.G."/>
        </authorList>
    </citation>
    <scope>NUCLEOTIDE SEQUENCE [LARGE SCALE GENOMIC DNA]</scope>
    <source>
        <strain evidence="4 5">PTRS2</strain>
    </source>
</reference>
<feature type="region of interest" description="Disordered" evidence="2">
    <location>
        <begin position="394"/>
        <end position="419"/>
    </location>
</feature>
<evidence type="ECO:0000313" key="5">
    <source>
        <dbReference type="Proteomes" id="UP001384579"/>
    </source>
</evidence>
<dbReference type="Pfam" id="PF07282">
    <property type="entry name" value="Cas12f1-like_TNB"/>
    <property type="match status" value="1"/>
</dbReference>
<evidence type="ECO:0000256" key="2">
    <source>
        <dbReference type="SAM" id="MobiDB-lite"/>
    </source>
</evidence>
<dbReference type="PANTHER" id="PTHR36172:SF1">
    <property type="entry name" value="RESOLVASE-RELATED"/>
    <property type="match status" value="1"/>
</dbReference>
<dbReference type="RefSeq" id="WP_340542028.1">
    <property type="nucleotide sequence ID" value="NZ_JBBLXS010000551.1"/>
</dbReference>
<keyword evidence="1" id="KW-0238">DNA-binding</keyword>
<dbReference type="InterPro" id="IPR051491">
    <property type="entry name" value="Recombinase/Transposase-rel"/>
</dbReference>
<protein>
    <submittedName>
        <fullName evidence="4">Transposase</fullName>
    </submittedName>
</protein>
<evidence type="ECO:0000259" key="3">
    <source>
        <dbReference type="Pfam" id="PF07282"/>
    </source>
</evidence>
<dbReference type="EMBL" id="JBBLXS010000551">
    <property type="protein sequence ID" value="MEK0188230.1"/>
    <property type="molecule type" value="Genomic_DNA"/>
</dbReference>
<dbReference type="NCBIfam" id="NF040570">
    <property type="entry name" value="guided_TnpB"/>
    <property type="match status" value="1"/>
</dbReference>
<dbReference type="InterPro" id="IPR010095">
    <property type="entry name" value="Cas12f1-like_TNB"/>
</dbReference>
<sequence>MRVYPETKLAAKWRTWISASRWCYNQAIAILKNAKIGKYDLRKKVMDSAPKWVSEQPYNPRQMAVFQAFEAHKAAKKVKGTAKFRSRFDTSETIRFQTSNWKLGTFYPTSTLGLSFKTSEPIVEVMQHEPTLSLINRQWFICYAIDARGMKPINSDLAIALDPGVRTFLTGFDGSGFIEIGKNDIGRIYRLARHLDKLMSRIGVSKGRQFKRLRYCLRKSAAKIRIKIKNLVNELHKKAAKYLTGKYKLIFLPTFETQQMVKKGKRRLATKTARAMVTLSHYRFQQMLKHQATKHGGVVVDVTEEYTSKTCSKCGHIHTKLSGSKVFKCPECGHILDRDQNGAFNILLKALRDTSLTGELVAFTRLAIHGYSWLSPGFTGLNVSERTNCYSVSSGARRAPHSQMPSRETKYLEGSSQSP</sequence>